<evidence type="ECO:0000313" key="2">
    <source>
        <dbReference type="Proteomes" id="UP000192582"/>
    </source>
</evidence>
<keyword evidence="2" id="KW-1185">Reference proteome</keyword>
<accession>A0A1W1VDP0</accession>
<reference evidence="1 2" key="1">
    <citation type="submission" date="2017-04" db="EMBL/GenBank/DDBJ databases">
        <authorList>
            <person name="Afonso C.L."/>
            <person name="Miller P.J."/>
            <person name="Scott M.A."/>
            <person name="Spackman E."/>
            <person name="Goraichik I."/>
            <person name="Dimitrov K.M."/>
            <person name="Suarez D.L."/>
            <person name="Swayne D.E."/>
        </authorList>
    </citation>
    <scope>NUCLEOTIDE SEQUENCE [LARGE SCALE GENOMIC DNA]</scope>
    <source>
        <strain evidence="1 2">KR-140</strain>
    </source>
</reference>
<organism evidence="1 2">
    <name type="scientific">Deinococcus hopiensis KR-140</name>
    <dbReference type="NCBI Taxonomy" id="695939"/>
    <lineage>
        <taxon>Bacteria</taxon>
        <taxon>Thermotogati</taxon>
        <taxon>Deinococcota</taxon>
        <taxon>Deinococci</taxon>
        <taxon>Deinococcales</taxon>
        <taxon>Deinococcaceae</taxon>
        <taxon>Deinococcus</taxon>
    </lineage>
</organism>
<dbReference type="EMBL" id="FWWU01000009">
    <property type="protein sequence ID" value="SMB91161.1"/>
    <property type="molecule type" value="Genomic_DNA"/>
</dbReference>
<name>A0A1W1VDP0_9DEIO</name>
<sequence>MTSTKYSPLARTATPKILELLENKLAWGASELMAVLNLPAPVFKESISDLIGQGKVRQRFSNPFASPPVEATYSRVAGTFLPASGYVLSSGEEQVLEWLVGRKETLATISTALRLPKREIAETLVLLDEKGLIVCRYVNHLPIFSLA</sequence>
<dbReference type="AlphaFoldDB" id="A0A1W1VDP0"/>
<proteinExistence type="predicted"/>
<gene>
    <name evidence="1" type="ORF">SAMN00790413_01014</name>
</gene>
<protein>
    <submittedName>
        <fullName evidence="1">Uncharacterized protein</fullName>
    </submittedName>
</protein>
<dbReference type="STRING" id="695939.SAMN00790413_01014"/>
<dbReference type="RefSeq" id="WP_084048578.1">
    <property type="nucleotide sequence ID" value="NZ_FWWU01000009.1"/>
</dbReference>
<dbReference type="Proteomes" id="UP000192582">
    <property type="component" value="Unassembled WGS sequence"/>
</dbReference>
<dbReference type="OrthoDB" id="9860831at2"/>
<evidence type="ECO:0000313" key="1">
    <source>
        <dbReference type="EMBL" id="SMB91161.1"/>
    </source>
</evidence>